<name>A0A8K0MUD0_COCNU</name>
<keyword evidence="3" id="KW-1185">Reference proteome</keyword>
<reference evidence="2" key="2">
    <citation type="submission" date="2019-07" db="EMBL/GenBank/DDBJ databases">
        <authorList>
            <person name="Yang Y."/>
            <person name="Bocs S."/>
            <person name="Baudouin L."/>
        </authorList>
    </citation>
    <scope>NUCLEOTIDE SEQUENCE</scope>
    <source>
        <tissue evidence="2">Spear leaf of Hainan Tall coconut</tissue>
    </source>
</reference>
<gene>
    <name evidence="2" type="ORF">COCNU_01G006610</name>
</gene>
<accession>A0A8K0MUD0</accession>
<evidence type="ECO:0000313" key="3">
    <source>
        <dbReference type="Proteomes" id="UP000797356"/>
    </source>
</evidence>
<dbReference type="PANTHER" id="PTHR35707">
    <property type="entry name" value="OS06G0608100 PROTEIN"/>
    <property type="match status" value="1"/>
</dbReference>
<protein>
    <submittedName>
        <fullName evidence="2">Uncharacterized protein</fullName>
    </submittedName>
</protein>
<proteinExistence type="predicted"/>
<evidence type="ECO:0000256" key="1">
    <source>
        <dbReference type="SAM" id="MobiDB-lite"/>
    </source>
</evidence>
<feature type="region of interest" description="Disordered" evidence="1">
    <location>
        <begin position="1"/>
        <end position="124"/>
    </location>
</feature>
<dbReference type="AlphaFoldDB" id="A0A8K0MUD0"/>
<organism evidence="2 3">
    <name type="scientific">Cocos nucifera</name>
    <name type="common">Coconut palm</name>
    <dbReference type="NCBI Taxonomy" id="13894"/>
    <lineage>
        <taxon>Eukaryota</taxon>
        <taxon>Viridiplantae</taxon>
        <taxon>Streptophyta</taxon>
        <taxon>Embryophyta</taxon>
        <taxon>Tracheophyta</taxon>
        <taxon>Spermatophyta</taxon>
        <taxon>Magnoliopsida</taxon>
        <taxon>Liliopsida</taxon>
        <taxon>Arecaceae</taxon>
        <taxon>Arecoideae</taxon>
        <taxon>Cocoseae</taxon>
        <taxon>Attaleinae</taxon>
        <taxon>Cocos</taxon>
    </lineage>
</organism>
<dbReference type="PANTHER" id="PTHR35707:SF1">
    <property type="entry name" value="SPC7 KINETOCHORE PROTEIN DOMAIN-CONTAINING PROTEIN"/>
    <property type="match status" value="1"/>
</dbReference>
<dbReference type="EMBL" id="CM017872">
    <property type="protein sequence ID" value="KAG1326727.1"/>
    <property type="molecule type" value="Genomic_DNA"/>
</dbReference>
<dbReference type="Proteomes" id="UP000797356">
    <property type="component" value="Chromosome 1"/>
</dbReference>
<comment type="caution">
    <text evidence="2">The sequence shown here is derived from an EMBL/GenBank/DDBJ whole genome shotgun (WGS) entry which is preliminary data.</text>
</comment>
<feature type="compositionally biased region" description="Polar residues" evidence="1">
    <location>
        <begin position="106"/>
        <end position="118"/>
    </location>
</feature>
<sequence>MDSREEGKELRSAGELDDETIAKKRSRRVSFAETTAIHVFDRDEDFETPPDSKPASTDSPGPAGGVVGFQGDQSDSDDSKGFAPEEGEDEEDEDGEQERFVRDMDSSSPGSAVGSVTSNDDDNFFGPVSTSFIRSGRLSEAGISDDENHDVTLDSTTFSLHFRNLALPDDHTANSAGSIRTPTGDTVPADSVNHMVPAISKKLLSRSKLSDGKLSGSGGGSSNMSLIMNDTRRYDYAKLSPTSEALLGEVNKCMQSDSPNGDSRIMTSDEHIGVFPVAKESGKDEGHAIEAAALDDVADDQLVGPYLSNNVSMGAVTEQVDNEHLSPIMKADLAVDKSINEKTKVRSL</sequence>
<feature type="compositionally biased region" description="Basic and acidic residues" evidence="1">
    <location>
        <begin position="1"/>
        <end position="14"/>
    </location>
</feature>
<feature type="compositionally biased region" description="Acidic residues" evidence="1">
    <location>
        <begin position="85"/>
        <end position="96"/>
    </location>
</feature>
<reference evidence="2" key="1">
    <citation type="journal article" date="2017" name="Gigascience">
        <title>The genome draft of coconut (Cocos nucifera).</title>
        <authorList>
            <person name="Xiao Y."/>
            <person name="Xu P."/>
            <person name="Fan H."/>
            <person name="Baudouin L."/>
            <person name="Xia W."/>
            <person name="Bocs S."/>
            <person name="Xu J."/>
            <person name="Li Q."/>
            <person name="Guo A."/>
            <person name="Zhou L."/>
            <person name="Li J."/>
            <person name="Wu Y."/>
            <person name="Ma Z."/>
            <person name="Armero A."/>
            <person name="Issali A.E."/>
            <person name="Liu N."/>
            <person name="Peng M."/>
            <person name="Yang Y."/>
        </authorList>
    </citation>
    <scope>NUCLEOTIDE SEQUENCE</scope>
    <source>
        <tissue evidence="2">Spear leaf of Hainan Tall coconut</tissue>
    </source>
</reference>
<dbReference type="OrthoDB" id="1929367at2759"/>
<evidence type="ECO:0000313" key="2">
    <source>
        <dbReference type="EMBL" id="KAG1326727.1"/>
    </source>
</evidence>